<accession>A0A1G4JR86</accession>
<keyword evidence="11" id="KW-1185">Reference proteome</keyword>
<dbReference type="Pfam" id="PF10241">
    <property type="entry name" value="KxDL"/>
    <property type="match status" value="1"/>
</dbReference>
<dbReference type="PANTHER" id="PTHR37787">
    <property type="entry name" value="BIOGENESIS OF LYSOSOME-RELATED ORGANELLES COMPLEX 1 SUBUNIT KXD1"/>
    <property type="match status" value="1"/>
</dbReference>
<name>A0A1G4JR86_9SACH</name>
<feature type="compositionally biased region" description="Acidic residues" evidence="8">
    <location>
        <begin position="45"/>
        <end position="58"/>
    </location>
</feature>
<evidence type="ECO:0000313" key="10">
    <source>
        <dbReference type="EMBL" id="SCU93339.1"/>
    </source>
</evidence>
<comment type="similarity">
    <text evidence="3">Belongs to the KXD1 family.</text>
</comment>
<organism evidence="10 11">
    <name type="scientific">Lachancea dasiensis</name>
    <dbReference type="NCBI Taxonomy" id="1072105"/>
    <lineage>
        <taxon>Eukaryota</taxon>
        <taxon>Fungi</taxon>
        <taxon>Dikarya</taxon>
        <taxon>Ascomycota</taxon>
        <taxon>Saccharomycotina</taxon>
        <taxon>Saccharomycetes</taxon>
        <taxon>Saccharomycetales</taxon>
        <taxon>Saccharomycetaceae</taxon>
        <taxon>Lachancea</taxon>
    </lineage>
</organism>
<evidence type="ECO:0000256" key="4">
    <source>
        <dbReference type="ARBA" id="ARBA00016207"/>
    </source>
</evidence>
<dbReference type="GO" id="GO:0032880">
    <property type="term" value="P:regulation of protein localization"/>
    <property type="evidence" value="ECO:0007669"/>
    <property type="project" value="EnsemblFungi"/>
</dbReference>
<sequence>MSDISSSDLGSRSRTASIDSQMFAIPDDTEESRWQLSESSSSGREDEDSSSEEGDEQTSEMLELDRVGQETSHTFTMGQLETPLFDISKYIFQSLSQALNTADFSQAIAVQTRTSGLINSKSRELQKLVSTLQEKLEHFEVRFAQGARTSNRISKNLGQCATQIEKINRVFQREYPIEFNQVREEVLERKGSSIH</sequence>
<evidence type="ECO:0000256" key="5">
    <source>
        <dbReference type="ARBA" id="ARBA00022448"/>
    </source>
</evidence>
<feature type="compositionally biased region" description="Low complexity" evidence="8">
    <location>
        <begin position="1"/>
        <end position="17"/>
    </location>
</feature>
<dbReference type="PANTHER" id="PTHR37787:SF1">
    <property type="entry name" value="BIOGENESIS OF LYSOSOME-RELATED ORGANELLES COMPLEX 1 SUBUNIT KXD1"/>
    <property type="match status" value="1"/>
</dbReference>
<dbReference type="OrthoDB" id="4089816at2759"/>
<dbReference type="EMBL" id="LT598457">
    <property type="protein sequence ID" value="SCU93339.1"/>
    <property type="molecule type" value="Genomic_DNA"/>
</dbReference>
<feature type="region of interest" description="Disordered" evidence="8">
    <location>
        <begin position="1"/>
        <end position="61"/>
    </location>
</feature>
<dbReference type="InterPro" id="IPR019371">
    <property type="entry name" value="KxDL_dom"/>
</dbReference>
<evidence type="ECO:0000256" key="1">
    <source>
        <dbReference type="ARBA" id="ARBA00002069"/>
    </source>
</evidence>
<keyword evidence="5" id="KW-0813">Transport</keyword>
<proteinExistence type="inferred from homology"/>
<evidence type="ECO:0000256" key="2">
    <source>
        <dbReference type="ARBA" id="ARBA00004177"/>
    </source>
</evidence>
<evidence type="ECO:0000256" key="8">
    <source>
        <dbReference type="SAM" id="MobiDB-lite"/>
    </source>
</evidence>
<evidence type="ECO:0000259" key="9">
    <source>
        <dbReference type="Pfam" id="PF10241"/>
    </source>
</evidence>
<dbReference type="AlphaFoldDB" id="A0A1G4JR86"/>
<comment type="function">
    <text evidence="1">Component of the biogenesis of lysosome-related organelles complex-1 (BLOC-1) involved in endosomal cargo sorting.</text>
</comment>
<feature type="domain" description="KxDL" evidence="9">
    <location>
        <begin position="94"/>
        <end position="179"/>
    </location>
</feature>
<dbReference type="GO" id="GO:0007032">
    <property type="term" value="P:endosome organization"/>
    <property type="evidence" value="ECO:0007669"/>
    <property type="project" value="EnsemblFungi"/>
</dbReference>
<evidence type="ECO:0000256" key="3">
    <source>
        <dbReference type="ARBA" id="ARBA00005913"/>
    </source>
</evidence>
<dbReference type="InterPro" id="IPR051390">
    <property type="entry name" value="BLOC-1_subunit_KXD1"/>
</dbReference>
<evidence type="ECO:0000256" key="6">
    <source>
        <dbReference type="ARBA" id="ARBA00022753"/>
    </source>
</evidence>
<reference evidence="11" key="1">
    <citation type="submission" date="2016-03" db="EMBL/GenBank/DDBJ databases">
        <authorList>
            <person name="Devillers H."/>
        </authorList>
    </citation>
    <scope>NUCLEOTIDE SEQUENCE [LARGE SCALE GENOMIC DNA]</scope>
</reference>
<dbReference type="GO" id="GO:0031083">
    <property type="term" value="C:BLOC-1 complex"/>
    <property type="evidence" value="ECO:0007669"/>
    <property type="project" value="EnsemblFungi"/>
</dbReference>
<dbReference type="GO" id="GO:0005768">
    <property type="term" value="C:endosome"/>
    <property type="evidence" value="ECO:0007669"/>
    <property type="project" value="UniProtKB-SubCell"/>
</dbReference>
<gene>
    <name evidence="10" type="ORF">LADA_0G02542G</name>
</gene>
<dbReference type="STRING" id="1266660.A0A1G4JR86"/>
<dbReference type="Proteomes" id="UP000190274">
    <property type="component" value="Chromosome G"/>
</dbReference>
<protein>
    <recommendedName>
        <fullName evidence="4">Biogenesis of lysosome-related organelles complex 1 subunit KXD1</fullName>
    </recommendedName>
    <alternativeName>
        <fullName evidence="7">KxDL homolog</fullName>
    </alternativeName>
</protein>
<evidence type="ECO:0000256" key="7">
    <source>
        <dbReference type="ARBA" id="ARBA00029808"/>
    </source>
</evidence>
<comment type="subcellular location">
    <subcellularLocation>
        <location evidence="2">Endosome</location>
    </subcellularLocation>
</comment>
<evidence type="ECO:0000313" key="11">
    <source>
        <dbReference type="Proteomes" id="UP000190274"/>
    </source>
</evidence>
<keyword evidence="6" id="KW-0967">Endosome</keyword>